<reference evidence="1" key="1">
    <citation type="journal article" date="2014" name="Front. Microbiol.">
        <title>High frequency of phylogenetically diverse reductive dehalogenase-homologous genes in deep subseafloor sedimentary metagenomes.</title>
        <authorList>
            <person name="Kawai M."/>
            <person name="Futagami T."/>
            <person name="Toyoda A."/>
            <person name="Takaki Y."/>
            <person name="Nishi S."/>
            <person name="Hori S."/>
            <person name="Arai W."/>
            <person name="Tsubouchi T."/>
            <person name="Morono Y."/>
            <person name="Uchiyama I."/>
            <person name="Ito T."/>
            <person name="Fujiyama A."/>
            <person name="Inagaki F."/>
            <person name="Takami H."/>
        </authorList>
    </citation>
    <scope>NUCLEOTIDE SEQUENCE</scope>
    <source>
        <strain evidence="1">Expedition CK06-06</strain>
    </source>
</reference>
<dbReference type="EMBL" id="BARW01008184">
    <property type="protein sequence ID" value="GAI81430.1"/>
    <property type="molecule type" value="Genomic_DNA"/>
</dbReference>
<sequence>MLEIHLLILQGHKPSEISQKIVEFWLKDIPSITMTTSCISTRMEMLSAKHEHKFETLPCLIVNDTLTRSKAQKFYHDSIRAKAEDIKKKHPPEKRRKYVQRMARDINGR</sequence>
<protein>
    <submittedName>
        <fullName evidence="1">Uncharacterized protein</fullName>
    </submittedName>
</protein>
<name>X1T1D4_9ZZZZ</name>
<evidence type="ECO:0000313" key="1">
    <source>
        <dbReference type="EMBL" id="GAI81430.1"/>
    </source>
</evidence>
<gene>
    <name evidence="1" type="ORF">S12H4_16854</name>
</gene>
<proteinExistence type="predicted"/>
<accession>X1T1D4</accession>
<comment type="caution">
    <text evidence="1">The sequence shown here is derived from an EMBL/GenBank/DDBJ whole genome shotgun (WGS) entry which is preliminary data.</text>
</comment>
<dbReference type="AlphaFoldDB" id="X1T1D4"/>
<organism evidence="1">
    <name type="scientific">marine sediment metagenome</name>
    <dbReference type="NCBI Taxonomy" id="412755"/>
    <lineage>
        <taxon>unclassified sequences</taxon>
        <taxon>metagenomes</taxon>
        <taxon>ecological metagenomes</taxon>
    </lineage>
</organism>